<reference evidence="2 3" key="1">
    <citation type="submission" date="2020-12" db="EMBL/GenBank/DDBJ databases">
        <title>Sphingomonas sp.</title>
        <authorList>
            <person name="Kim M.K."/>
        </authorList>
    </citation>
    <scope>NUCLEOTIDE SEQUENCE [LARGE SCALE GENOMIC DNA]</scope>
    <source>
        <strain evidence="2 3">BT552</strain>
    </source>
</reference>
<proteinExistence type="predicted"/>
<dbReference type="EMBL" id="JAFEMC010000006">
    <property type="protein sequence ID" value="MBM6578190.1"/>
    <property type="molecule type" value="Genomic_DNA"/>
</dbReference>
<protein>
    <submittedName>
        <fullName evidence="2">Uncharacterized protein</fullName>
    </submittedName>
</protein>
<comment type="caution">
    <text evidence="2">The sequence shown here is derived from an EMBL/GenBank/DDBJ whole genome shotgun (WGS) entry which is preliminary data.</text>
</comment>
<keyword evidence="1" id="KW-0732">Signal</keyword>
<gene>
    <name evidence="2" type="ORF">ILT43_17545</name>
</gene>
<feature type="chain" id="PRO_5045558443" evidence="1">
    <location>
        <begin position="21"/>
        <end position="144"/>
    </location>
</feature>
<feature type="signal peptide" evidence="1">
    <location>
        <begin position="1"/>
        <end position="20"/>
    </location>
</feature>
<evidence type="ECO:0000313" key="2">
    <source>
        <dbReference type="EMBL" id="MBM6578190.1"/>
    </source>
</evidence>
<accession>A0ABS2DB85</accession>
<evidence type="ECO:0000313" key="3">
    <source>
        <dbReference type="Proteomes" id="UP000763641"/>
    </source>
</evidence>
<dbReference type="PROSITE" id="PS51257">
    <property type="entry name" value="PROKAR_LIPOPROTEIN"/>
    <property type="match status" value="1"/>
</dbReference>
<evidence type="ECO:0000256" key="1">
    <source>
        <dbReference type="SAM" id="SignalP"/>
    </source>
</evidence>
<name>A0ABS2DB85_9SPHN</name>
<sequence length="144" mass="14967">MPKSLTILLASLLWLGGCTAADPVNSLAAIGTETQAPPAAARRTIDVAVAHWARGRFTPGTPRWFVLKPGLPGVAVMKAIDNGLGGRARRFVETGPDGSNVTLYGWRLSEPAADGHDALIAVVSHGDPAVAAYLPATLSGHRPQ</sequence>
<dbReference type="RefSeq" id="WP_204200282.1">
    <property type="nucleotide sequence ID" value="NZ_JAFEMC010000006.1"/>
</dbReference>
<dbReference type="Proteomes" id="UP000763641">
    <property type="component" value="Unassembled WGS sequence"/>
</dbReference>
<keyword evidence="3" id="KW-1185">Reference proteome</keyword>
<organism evidence="2 3">
    <name type="scientific">Sphingomonas longa</name>
    <dbReference type="NCBI Taxonomy" id="2778730"/>
    <lineage>
        <taxon>Bacteria</taxon>
        <taxon>Pseudomonadati</taxon>
        <taxon>Pseudomonadota</taxon>
        <taxon>Alphaproteobacteria</taxon>
        <taxon>Sphingomonadales</taxon>
        <taxon>Sphingomonadaceae</taxon>
        <taxon>Sphingomonas</taxon>
    </lineage>
</organism>